<organism evidence="1 2">
    <name type="scientific">Spinactinospora alkalitolerans</name>
    <dbReference type="NCBI Taxonomy" id="687207"/>
    <lineage>
        <taxon>Bacteria</taxon>
        <taxon>Bacillati</taxon>
        <taxon>Actinomycetota</taxon>
        <taxon>Actinomycetes</taxon>
        <taxon>Streptosporangiales</taxon>
        <taxon>Nocardiopsidaceae</taxon>
        <taxon>Spinactinospora</taxon>
    </lineage>
</organism>
<protein>
    <submittedName>
        <fullName evidence="1">Uncharacterized protein</fullName>
    </submittedName>
</protein>
<proteinExistence type="predicted"/>
<reference evidence="1 2" key="1">
    <citation type="submission" date="2020-07" db="EMBL/GenBank/DDBJ databases">
        <title>Sequencing the genomes of 1000 actinobacteria strains.</title>
        <authorList>
            <person name="Klenk H.-P."/>
        </authorList>
    </citation>
    <scope>NUCLEOTIDE SEQUENCE [LARGE SCALE GENOMIC DNA]</scope>
    <source>
        <strain evidence="1 2">CXB654</strain>
    </source>
</reference>
<name>A0A852U3I6_9ACTN</name>
<sequence length="114" mass="12370">MARCPGNRSLDPAWDGTGDNVYGVLPSGPAPSDVAGRFAGAGWPTRPASWSSYEVETGWCRLEIDRDGAAVTLLSGVVDPRRFDDLAALLTRLDLRHELELYGDRGALVRERKG</sequence>
<dbReference type="Proteomes" id="UP000589036">
    <property type="component" value="Unassembled WGS sequence"/>
</dbReference>
<gene>
    <name evidence="1" type="ORF">HDA32_005879</name>
</gene>
<dbReference type="AlphaFoldDB" id="A0A852U3I6"/>
<keyword evidence="2" id="KW-1185">Reference proteome</keyword>
<comment type="caution">
    <text evidence="1">The sequence shown here is derived from an EMBL/GenBank/DDBJ whole genome shotgun (WGS) entry which is preliminary data.</text>
</comment>
<accession>A0A852U3I6</accession>
<evidence type="ECO:0000313" key="2">
    <source>
        <dbReference type="Proteomes" id="UP000589036"/>
    </source>
</evidence>
<dbReference type="RefSeq" id="WP_179646188.1">
    <property type="nucleotide sequence ID" value="NZ_BAAAYY010000045.1"/>
</dbReference>
<dbReference type="EMBL" id="JACCCC010000001">
    <property type="protein sequence ID" value="NYE50759.1"/>
    <property type="molecule type" value="Genomic_DNA"/>
</dbReference>
<evidence type="ECO:0000313" key="1">
    <source>
        <dbReference type="EMBL" id="NYE50759.1"/>
    </source>
</evidence>